<dbReference type="EMBL" id="VDMD01000061">
    <property type="protein sequence ID" value="TRM56694.1"/>
    <property type="molecule type" value="Genomic_DNA"/>
</dbReference>
<gene>
    <name evidence="1" type="ORF">BD626DRAFT_575306</name>
</gene>
<protein>
    <submittedName>
        <fullName evidence="1">Uncharacterized protein</fullName>
    </submittedName>
</protein>
<accession>A0A550BVW8</accession>
<keyword evidence="2" id="KW-1185">Reference proteome</keyword>
<reference evidence="1 2" key="1">
    <citation type="journal article" date="2019" name="New Phytol.">
        <title>Comparative genomics reveals unique wood-decay strategies and fruiting body development in the Schizophyllaceae.</title>
        <authorList>
            <person name="Almasi E."/>
            <person name="Sahu N."/>
            <person name="Krizsan K."/>
            <person name="Balint B."/>
            <person name="Kovacs G.M."/>
            <person name="Kiss B."/>
            <person name="Cseklye J."/>
            <person name="Drula E."/>
            <person name="Henrissat B."/>
            <person name="Nagy I."/>
            <person name="Chovatia M."/>
            <person name="Adam C."/>
            <person name="LaButti K."/>
            <person name="Lipzen A."/>
            <person name="Riley R."/>
            <person name="Grigoriev I.V."/>
            <person name="Nagy L.G."/>
        </authorList>
    </citation>
    <scope>NUCLEOTIDE SEQUENCE [LARGE SCALE GENOMIC DNA]</scope>
    <source>
        <strain evidence="1 2">NL-1724</strain>
    </source>
</reference>
<sequence length="339" mass="38202">MAMDFSPKHSRFLRKLGALLDTQLSPLPKKQQAAFDKQLRAKVALLRTVSKGAGVIRIAAHKTKAAPAPATIVPAPNDIQSRLEHIIDRGAPTRTMEEAWDIVFSPPPLDKTRRELEDRSLALLFRSVEDKDTADWEACVPHRAALHALSFQDRQDVHGDDIGRLVLLNNRILARQGALNVNSFNSRLYITIDNIEFGMRWSAIGNTKGGRSIEKEKFCHSAYLSQHRSLDLANIANDPAFAKWKKNVMQPIVAGRYKLVNVFRAFGLLVLIDPFWDARTLNSNCRTKEFPALLAEIREHSRGIRSQNDATIIKFLAVVDEDISVRVNKLLDLERELFG</sequence>
<proteinExistence type="predicted"/>
<dbReference type="AlphaFoldDB" id="A0A550BVW8"/>
<dbReference type="Proteomes" id="UP000320762">
    <property type="component" value="Unassembled WGS sequence"/>
</dbReference>
<organism evidence="1 2">
    <name type="scientific">Schizophyllum amplum</name>
    <dbReference type="NCBI Taxonomy" id="97359"/>
    <lineage>
        <taxon>Eukaryota</taxon>
        <taxon>Fungi</taxon>
        <taxon>Dikarya</taxon>
        <taxon>Basidiomycota</taxon>
        <taxon>Agaricomycotina</taxon>
        <taxon>Agaricomycetes</taxon>
        <taxon>Agaricomycetidae</taxon>
        <taxon>Agaricales</taxon>
        <taxon>Schizophyllaceae</taxon>
        <taxon>Schizophyllum</taxon>
    </lineage>
</organism>
<comment type="caution">
    <text evidence="1">The sequence shown here is derived from an EMBL/GenBank/DDBJ whole genome shotgun (WGS) entry which is preliminary data.</text>
</comment>
<dbReference type="OrthoDB" id="3020049at2759"/>
<evidence type="ECO:0000313" key="2">
    <source>
        <dbReference type="Proteomes" id="UP000320762"/>
    </source>
</evidence>
<name>A0A550BVW8_9AGAR</name>
<evidence type="ECO:0000313" key="1">
    <source>
        <dbReference type="EMBL" id="TRM56694.1"/>
    </source>
</evidence>